<dbReference type="PROSITE" id="PS51257">
    <property type="entry name" value="PROKAR_LIPOPROTEIN"/>
    <property type="match status" value="1"/>
</dbReference>
<dbReference type="CDD" id="cd13120">
    <property type="entry name" value="BF2867_like_N"/>
    <property type="match status" value="1"/>
</dbReference>
<accession>K9E034</accession>
<dbReference type="STRING" id="742727.HMPREF9447_02618"/>
<dbReference type="CDD" id="cd13121">
    <property type="entry name" value="BF2867_like_C"/>
    <property type="match status" value="1"/>
</dbReference>
<evidence type="ECO:0008006" key="3">
    <source>
        <dbReference type="Google" id="ProtNLM"/>
    </source>
</evidence>
<dbReference type="EMBL" id="ADLF01000010">
    <property type="protein sequence ID" value="EKU90108.1"/>
    <property type="molecule type" value="Genomic_DNA"/>
</dbReference>
<dbReference type="OrthoDB" id="1029268at2"/>
<keyword evidence="2" id="KW-1185">Reference proteome</keyword>
<dbReference type="PATRIC" id="fig|742727.4.peg.2678"/>
<proteinExistence type="predicted"/>
<name>K9E034_9BACE</name>
<evidence type="ECO:0000313" key="1">
    <source>
        <dbReference type="EMBL" id="EKU90108.1"/>
    </source>
</evidence>
<dbReference type="RefSeq" id="WP_009130175.1">
    <property type="nucleotide sequence ID" value="NZ_JH992941.1"/>
</dbReference>
<dbReference type="Gene3D" id="2.60.40.2620">
    <property type="entry name" value="Fimbrillin-like"/>
    <property type="match status" value="1"/>
</dbReference>
<dbReference type="InterPro" id="IPR025049">
    <property type="entry name" value="Mfa-like_1"/>
</dbReference>
<comment type="caution">
    <text evidence="1">The sequence shown here is derived from an EMBL/GenBank/DDBJ whole genome shotgun (WGS) entry which is preliminary data.</text>
</comment>
<sequence>MKKILLAAVAALAIVGCTQNEEIENVGNKAEINFGTIVSKTTRAAVTTIDSLQKSGFTVYAYNTGETKMNGVVAKGLGTPFMDGAVATYTTKWELAGGPYYWPFNGYVQFFAYATDASATYKLNDSDIYPTITYTINNDASKQKDFVVAQLYNQEKTESAVQLPFLHALTQVNFSAKGSNVDLKYTISSISIEGVANTGIYSFANSAWNATGTAGTYVYPTAKDAPVSGTTIATLDQPKGALMLMPQTMTADSKIKISYNVYNADDVQIDAVTDAEISLNNKAAWEAGKKVRYTLTLSSEGATISFAPEVGPWNTDDDTPVNP</sequence>
<dbReference type="Proteomes" id="UP000009872">
    <property type="component" value="Unassembled WGS sequence"/>
</dbReference>
<dbReference type="AlphaFoldDB" id="K9E034"/>
<dbReference type="eggNOG" id="ENOG50342F4">
    <property type="taxonomic scope" value="Bacteria"/>
</dbReference>
<organism evidence="1 2">
    <name type="scientific">Bacteroides oleiciplenus YIT 12058</name>
    <dbReference type="NCBI Taxonomy" id="742727"/>
    <lineage>
        <taxon>Bacteria</taxon>
        <taxon>Pseudomonadati</taxon>
        <taxon>Bacteroidota</taxon>
        <taxon>Bacteroidia</taxon>
        <taxon>Bacteroidales</taxon>
        <taxon>Bacteroidaceae</taxon>
        <taxon>Bacteroides</taxon>
    </lineage>
</organism>
<protein>
    <recommendedName>
        <fullName evidence="3">Fimbrillin family protein</fullName>
    </recommendedName>
</protein>
<evidence type="ECO:0000313" key="2">
    <source>
        <dbReference type="Proteomes" id="UP000009872"/>
    </source>
</evidence>
<gene>
    <name evidence="1" type="ORF">HMPREF9447_02618</name>
</gene>
<dbReference type="InterPro" id="IPR042278">
    <property type="entry name" value="Mfa-like_1_N"/>
</dbReference>
<reference evidence="1 2" key="1">
    <citation type="submission" date="2012-09" db="EMBL/GenBank/DDBJ databases">
        <title>The Genome Sequence of Bacteroides oleiciplenus YIT 12058.</title>
        <authorList>
            <consortium name="The Broad Institute Genome Sequencing Platform"/>
            <person name="Earl A."/>
            <person name="Ward D."/>
            <person name="Feldgarden M."/>
            <person name="Gevers D."/>
            <person name="Morotomi M."/>
            <person name="Walker B."/>
            <person name="Young S.K."/>
            <person name="Zeng Q."/>
            <person name="Gargeya S."/>
            <person name="Fitzgerald M."/>
            <person name="Haas B."/>
            <person name="Abouelleil A."/>
            <person name="Alvarado L."/>
            <person name="Arachchi H.M."/>
            <person name="Berlin A.M."/>
            <person name="Chapman S.B."/>
            <person name="Goldberg J."/>
            <person name="Griggs A."/>
            <person name="Gujja S."/>
            <person name="Hansen M."/>
            <person name="Howarth C."/>
            <person name="Imamovic A."/>
            <person name="Larimer J."/>
            <person name="McCowen C."/>
            <person name="Montmayeur A."/>
            <person name="Murphy C."/>
            <person name="Neiman D."/>
            <person name="Pearson M."/>
            <person name="Priest M."/>
            <person name="Roberts A."/>
            <person name="Saif S."/>
            <person name="Shea T."/>
            <person name="Sisk P."/>
            <person name="Sykes S."/>
            <person name="Wortman J."/>
            <person name="Nusbaum C."/>
            <person name="Birren B."/>
        </authorList>
    </citation>
    <scope>NUCLEOTIDE SEQUENCE [LARGE SCALE GENOMIC DNA]</scope>
    <source>
        <strain evidence="1 2">YIT 12058</strain>
    </source>
</reference>
<dbReference type="HOGENOM" id="CLU_057464_0_0_10"/>
<dbReference type="Pfam" id="PF13149">
    <property type="entry name" value="Mfa_like_1"/>
    <property type="match status" value="1"/>
</dbReference>
<dbReference type="Gene3D" id="2.60.40.2630">
    <property type="match status" value="1"/>
</dbReference>